<dbReference type="SMART" id="SM00220">
    <property type="entry name" value="S_TKc"/>
    <property type="match status" value="1"/>
</dbReference>
<dbReference type="Proteomes" id="UP001057498">
    <property type="component" value="Chromosome"/>
</dbReference>
<feature type="domain" description="PPM-type phosphatase" evidence="7">
    <location>
        <begin position="6"/>
        <end position="241"/>
    </location>
</feature>
<evidence type="ECO:0000313" key="8">
    <source>
        <dbReference type="EMBL" id="BDI04895.1"/>
    </source>
</evidence>
<dbReference type="CDD" id="cd00143">
    <property type="entry name" value="PP2Cc"/>
    <property type="match status" value="1"/>
</dbReference>
<dbReference type="InterPro" id="IPR001932">
    <property type="entry name" value="PPM-type_phosphatase-like_dom"/>
</dbReference>
<keyword evidence="3 8" id="KW-0418">Kinase</keyword>
<dbReference type="InterPro" id="IPR036457">
    <property type="entry name" value="PPM-type-like_dom_sf"/>
</dbReference>
<dbReference type="RefSeq" id="WP_251972981.1">
    <property type="nucleotide sequence ID" value="NZ_AP025730.1"/>
</dbReference>
<keyword evidence="1" id="KW-0808">Transferase</keyword>
<dbReference type="Gene3D" id="3.30.200.20">
    <property type="entry name" value="Phosphorylase Kinase, domain 1"/>
    <property type="match status" value="1"/>
</dbReference>
<evidence type="ECO:0000259" key="7">
    <source>
        <dbReference type="PROSITE" id="PS51746"/>
    </source>
</evidence>
<dbReference type="PROSITE" id="PS50011">
    <property type="entry name" value="PROTEIN_KINASE_DOM"/>
    <property type="match status" value="1"/>
</dbReference>
<name>A0ABN6PIP5_9BURK</name>
<evidence type="ECO:0000256" key="4">
    <source>
        <dbReference type="ARBA" id="ARBA00022840"/>
    </source>
</evidence>
<keyword evidence="5" id="KW-0472">Membrane</keyword>
<dbReference type="InterPro" id="IPR000719">
    <property type="entry name" value="Prot_kinase_dom"/>
</dbReference>
<keyword evidence="9" id="KW-1185">Reference proteome</keyword>
<sequence length="595" mass="63886">MSFDVDIGHSSASGPREHNEDFAAAVRPAAHEVGRGLIAAVADGVSTGGLGREAAQTSVMALVRDFHAAPATWETTVVLDRLIGAQNAWLFDHNRRRGGPGGDQQSGRTTLTALALQGHTWTVAHIGDTRAWLLRGGELTQLTQDHALDHIDLHSQLTRAVGLDQAVHVDYFQGELQVGDLLLLTSDGVHGVLPRAKLQAVLTAAPAEGGSQDAQALSVRVVEAALAARTPDNATALVLCVRGLAGWQLADTRVGAAQLPVPARLKVGDALDGYTITAAVADTGVHRLYQARDAATRELVAIKTLHESRVSDAQEREMLAHEAWLGLRVGEQGGAGSQGFVRVREQRAASAFYTVFDWHSGRTLEQLLAQRGSPSAGGPEVGEPALDIPEVVRAGLAVARALGRLHRLGVIHRDVKPGNLHLGEDGQWRLLDLGVAVSGREPEAVRALHAGTPSYMNPEQWEGDHGQPASAGSDLFALGVTLYQWLAGRLPYGEIEPWQTARYRRDPTAPSRLCPQVPIWLDHVVLKAVARDPRARFETAEEFALALERGASRPLHAPSATPLVRRDPAALWKVALAISVAFNLLLVIWLLFLPR</sequence>
<evidence type="ECO:0000313" key="9">
    <source>
        <dbReference type="Proteomes" id="UP001057498"/>
    </source>
</evidence>
<dbReference type="SUPFAM" id="SSF81606">
    <property type="entry name" value="PP2C-like"/>
    <property type="match status" value="1"/>
</dbReference>
<evidence type="ECO:0000259" key="6">
    <source>
        <dbReference type="PROSITE" id="PS50011"/>
    </source>
</evidence>
<organism evidence="8 9">
    <name type="scientific">Sphaerotilus microaerophilus</name>
    <dbReference type="NCBI Taxonomy" id="2914710"/>
    <lineage>
        <taxon>Bacteria</taxon>
        <taxon>Pseudomonadati</taxon>
        <taxon>Pseudomonadota</taxon>
        <taxon>Betaproteobacteria</taxon>
        <taxon>Burkholderiales</taxon>
        <taxon>Sphaerotilaceae</taxon>
        <taxon>Sphaerotilus</taxon>
    </lineage>
</organism>
<keyword evidence="2" id="KW-0547">Nucleotide-binding</keyword>
<dbReference type="CDD" id="cd14014">
    <property type="entry name" value="STKc_PknB_like"/>
    <property type="match status" value="1"/>
</dbReference>
<dbReference type="SUPFAM" id="SSF56112">
    <property type="entry name" value="Protein kinase-like (PK-like)"/>
    <property type="match status" value="1"/>
</dbReference>
<keyword evidence="5" id="KW-1133">Transmembrane helix</keyword>
<keyword evidence="5" id="KW-0812">Transmembrane</keyword>
<feature type="transmembrane region" description="Helical" evidence="5">
    <location>
        <begin position="570"/>
        <end position="593"/>
    </location>
</feature>
<dbReference type="Pfam" id="PF13672">
    <property type="entry name" value="PP2C_2"/>
    <property type="match status" value="1"/>
</dbReference>
<gene>
    <name evidence="8" type="ORF">CATMQ487_18650</name>
</gene>
<dbReference type="PROSITE" id="PS51746">
    <property type="entry name" value="PPM_2"/>
    <property type="match status" value="1"/>
</dbReference>
<proteinExistence type="predicted"/>
<evidence type="ECO:0000256" key="1">
    <source>
        <dbReference type="ARBA" id="ARBA00022679"/>
    </source>
</evidence>
<dbReference type="PANTHER" id="PTHR43289">
    <property type="entry name" value="MITOGEN-ACTIVATED PROTEIN KINASE KINASE KINASE 20-RELATED"/>
    <property type="match status" value="1"/>
</dbReference>
<keyword evidence="4" id="KW-0067">ATP-binding</keyword>
<evidence type="ECO:0000256" key="5">
    <source>
        <dbReference type="SAM" id="Phobius"/>
    </source>
</evidence>
<dbReference type="GO" id="GO:0004674">
    <property type="term" value="F:protein serine/threonine kinase activity"/>
    <property type="evidence" value="ECO:0007669"/>
    <property type="project" value="UniProtKB-KW"/>
</dbReference>
<reference evidence="8" key="1">
    <citation type="submission" date="2022-04" db="EMBL/GenBank/DDBJ databases">
        <title>Whole genome sequence of Sphaerotilus sp. FB-5.</title>
        <authorList>
            <person name="Takeda M."/>
            <person name="Narihara S."/>
            <person name="Akimoto M."/>
            <person name="Akimoto R."/>
            <person name="Nishiyashiki S."/>
            <person name="Murakami T."/>
        </authorList>
    </citation>
    <scope>NUCLEOTIDE SEQUENCE</scope>
    <source>
        <strain evidence="8">FB-5</strain>
    </source>
</reference>
<evidence type="ECO:0000256" key="2">
    <source>
        <dbReference type="ARBA" id="ARBA00022741"/>
    </source>
</evidence>
<dbReference type="SMART" id="SM00331">
    <property type="entry name" value="PP2C_SIG"/>
    <property type="match status" value="1"/>
</dbReference>
<dbReference type="InterPro" id="IPR011009">
    <property type="entry name" value="Kinase-like_dom_sf"/>
</dbReference>
<feature type="domain" description="Protein kinase" evidence="6">
    <location>
        <begin position="274"/>
        <end position="556"/>
    </location>
</feature>
<dbReference type="Gene3D" id="3.60.40.10">
    <property type="entry name" value="PPM-type phosphatase domain"/>
    <property type="match status" value="1"/>
</dbReference>
<dbReference type="SMART" id="SM00332">
    <property type="entry name" value="PP2Cc"/>
    <property type="match status" value="1"/>
</dbReference>
<keyword evidence="8" id="KW-0723">Serine/threonine-protein kinase</keyword>
<evidence type="ECO:0000256" key="3">
    <source>
        <dbReference type="ARBA" id="ARBA00022777"/>
    </source>
</evidence>
<protein>
    <submittedName>
        <fullName evidence="8">Serine/threonine protein kinase</fullName>
    </submittedName>
</protein>
<dbReference type="Gene3D" id="1.10.510.10">
    <property type="entry name" value="Transferase(Phosphotransferase) domain 1"/>
    <property type="match status" value="1"/>
</dbReference>
<dbReference type="PANTHER" id="PTHR43289:SF34">
    <property type="entry name" value="SERINE_THREONINE-PROTEIN KINASE YBDM-RELATED"/>
    <property type="match status" value="1"/>
</dbReference>
<dbReference type="Pfam" id="PF00069">
    <property type="entry name" value="Pkinase"/>
    <property type="match status" value="1"/>
</dbReference>
<dbReference type="EMBL" id="AP025730">
    <property type="protein sequence ID" value="BDI04895.1"/>
    <property type="molecule type" value="Genomic_DNA"/>
</dbReference>
<accession>A0ABN6PIP5</accession>